<evidence type="ECO:0000259" key="3">
    <source>
        <dbReference type="PROSITE" id="PS50112"/>
    </source>
</evidence>
<dbReference type="Pfam" id="PF12860">
    <property type="entry name" value="PAS_7"/>
    <property type="match status" value="1"/>
</dbReference>
<evidence type="ECO:0008006" key="8">
    <source>
        <dbReference type="Google" id="ProtNLM"/>
    </source>
</evidence>
<dbReference type="InterPro" id="IPR052155">
    <property type="entry name" value="Biofilm_reg_signaling"/>
</dbReference>
<dbReference type="SUPFAM" id="SSF55785">
    <property type="entry name" value="PYP-like sensor domain (PAS domain)"/>
    <property type="match status" value="1"/>
</dbReference>
<evidence type="ECO:0000259" key="4">
    <source>
        <dbReference type="PROSITE" id="PS50883"/>
    </source>
</evidence>
<dbReference type="InterPro" id="IPR035919">
    <property type="entry name" value="EAL_sf"/>
</dbReference>
<dbReference type="SUPFAM" id="SSF141868">
    <property type="entry name" value="EAL domain-like"/>
    <property type="match status" value="1"/>
</dbReference>
<keyword evidence="2" id="KW-1133">Transmembrane helix</keyword>
<feature type="transmembrane region" description="Helical" evidence="2">
    <location>
        <begin position="87"/>
        <end position="108"/>
    </location>
</feature>
<organism evidence="6 7">
    <name type="scientific">Nitratireductor pacificus pht-3B</name>
    <dbReference type="NCBI Taxonomy" id="391937"/>
    <lineage>
        <taxon>Bacteria</taxon>
        <taxon>Pseudomonadati</taxon>
        <taxon>Pseudomonadota</taxon>
        <taxon>Alphaproteobacteria</taxon>
        <taxon>Hyphomicrobiales</taxon>
        <taxon>Phyllobacteriaceae</taxon>
        <taxon>Nitratireductor</taxon>
    </lineage>
</organism>
<dbReference type="STRING" id="391937.NA2_13672"/>
<evidence type="ECO:0000313" key="6">
    <source>
        <dbReference type="EMBL" id="EKF18204.1"/>
    </source>
</evidence>
<dbReference type="SMART" id="SM00052">
    <property type="entry name" value="EAL"/>
    <property type="match status" value="1"/>
</dbReference>
<name>K2LKF4_9HYPH</name>
<proteinExistence type="predicted"/>
<dbReference type="InterPro" id="IPR001633">
    <property type="entry name" value="EAL_dom"/>
</dbReference>
<feature type="region of interest" description="Disordered" evidence="1">
    <location>
        <begin position="764"/>
        <end position="788"/>
    </location>
</feature>
<dbReference type="eggNOG" id="COG5001">
    <property type="taxonomic scope" value="Bacteria"/>
</dbReference>
<accession>K2LKF4</accession>
<dbReference type="PANTHER" id="PTHR44757">
    <property type="entry name" value="DIGUANYLATE CYCLASE DGCP"/>
    <property type="match status" value="1"/>
</dbReference>
<sequence length="788" mass="87030">MKNSKNSIPEDVYVGFVRSLFNEPTILLVGGASHCLIAYLAYLSSNEPVYLGFAFALLVAGVLRYLGIIKGRAANIETAKDAEKWELNYLIWGFLQALIMGLFCFVAIYLKPDVFAEIASIAVVTGSTITIVGRNYGSRTMVLLQALVVVLPMALGMILKFEIEYVILGLYLIPFIFVLKKMSDSVRTVLFDAIIQGRRSRNLAQRFDRALNTMPHGLVMFNPQERVVVSNAQAAEMLGFKSAEALFGRTLKALLMRGVASGLLTQRDYAYAEEHLSRALREGRDRKVMLRMTNGRHFEFSAREGREELGVLTFEDVTSRVEAEDKIRFMARYDSLTSLPNRAYFHEKVTEAMAGGDQTRLCALAVLDLDDFKSVNDTLGHPVGDGLIYAVAERLSAFASLDIRISRFGGDEFMIFFNDVEDEQAFSETFDRIFAGLQGEVDIAGHAVRIQTSGGAVVVPVSNGDVDAMIVKADLALYKAKELGKNVWSLFETEMDVAFRNRQIMKADLRSAVEAGNLRVVYQPIVDMHTMRIASCEALCRWDHPDLGLVSPAIFIPLAEEMGLISQISTIVLKSACRECARWPMHIGISVNLSAKDFHSEEVVAKVRDALAVSGLAPERLEIEVTETALLTNSANTITYLKALKALGIRIALDDFGTGYSSLSYLHTLPLDKVKIDGSFLVDVTENERSHRLLKGVATLSRDLGMAVTVEGVERFDQLKILSQSVRPDFVQGFLFGSALTSSGIETMSAKTWVFAEEAASASGEADSEVGQRGTRWREPLGRTRTSV</sequence>
<feature type="domain" description="GGDEF" evidence="5">
    <location>
        <begin position="360"/>
        <end position="493"/>
    </location>
</feature>
<dbReference type="EMBL" id="AMRM01000015">
    <property type="protein sequence ID" value="EKF18204.1"/>
    <property type="molecule type" value="Genomic_DNA"/>
</dbReference>
<dbReference type="AlphaFoldDB" id="K2LKF4"/>
<dbReference type="Pfam" id="PF00990">
    <property type="entry name" value="GGDEF"/>
    <property type="match status" value="1"/>
</dbReference>
<evidence type="ECO:0000256" key="2">
    <source>
        <dbReference type="SAM" id="Phobius"/>
    </source>
</evidence>
<comment type="caution">
    <text evidence="6">The sequence shown here is derived from an EMBL/GenBank/DDBJ whole genome shotgun (WGS) entry which is preliminary data.</text>
</comment>
<dbReference type="PATRIC" id="fig|391937.3.peg.2806"/>
<evidence type="ECO:0000256" key="1">
    <source>
        <dbReference type="SAM" id="MobiDB-lite"/>
    </source>
</evidence>
<dbReference type="InterPro" id="IPR035965">
    <property type="entry name" value="PAS-like_dom_sf"/>
</dbReference>
<dbReference type="InterPro" id="IPR000014">
    <property type="entry name" value="PAS"/>
</dbReference>
<dbReference type="RefSeq" id="WP_008597571.1">
    <property type="nucleotide sequence ID" value="NZ_AMRM01000015.1"/>
</dbReference>
<dbReference type="InterPro" id="IPR000160">
    <property type="entry name" value="GGDEF_dom"/>
</dbReference>
<dbReference type="InterPro" id="IPR029787">
    <property type="entry name" value="Nucleotide_cyclase"/>
</dbReference>
<evidence type="ECO:0000313" key="7">
    <source>
        <dbReference type="Proteomes" id="UP000006786"/>
    </source>
</evidence>
<reference evidence="6 7" key="1">
    <citation type="journal article" date="2012" name="J. Bacteriol.">
        <title>Genome Sequence of Nitratireductor pacificus Type Strain pht-3B.</title>
        <authorList>
            <person name="Lai Q."/>
            <person name="Li G."/>
            <person name="Shao Z."/>
        </authorList>
    </citation>
    <scope>NUCLEOTIDE SEQUENCE [LARGE SCALE GENOMIC DNA]</scope>
    <source>
        <strain evidence="7">pht-3B</strain>
    </source>
</reference>
<keyword evidence="7" id="KW-1185">Reference proteome</keyword>
<gene>
    <name evidence="6" type="ORF">NA2_13672</name>
</gene>
<feature type="transmembrane region" description="Helical" evidence="2">
    <location>
        <begin position="20"/>
        <end position="42"/>
    </location>
</feature>
<dbReference type="PROSITE" id="PS50112">
    <property type="entry name" value="PAS"/>
    <property type="match status" value="1"/>
</dbReference>
<keyword evidence="2" id="KW-0812">Transmembrane</keyword>
<feature type="domain" description="EAL" evidence="4">
    <location>
        <begin position="502"/>
        <end position="753"/>
    </location>
</feature>
<feature type="transmembrane region" description="Helical" evidence="2">
    <location>
        <begin position="48"/>
        <end position="66"/>
    </location>
</feature>
<dbReference type="Gene3D" id="3.20.20.450">
    <property type="entry name" value="EAL domain"/>
    <property type="match status" value="1"/>
</dbReference>
<evidence type="ECO:0000259" key="5">
    <source>
        <dbReference type="PROSITE" id="PS50887"/>
    </source>
</evidence>
<feature type="transmembrane region" description="Helical" evidence="2">
    <location>
        <begin position="114"/>
        <end position="133"/>
    </location>
</feature>
<dbReference type="SMART" id="SM00267">
    <property type="entry name" value="GGDEF"/>
    <property type="match status" value="1"/>
</dbReference>
<dbReference type="SUPFAM" id="SSF55073">
    <property type="entry name" value="Nucleotide cyclase"/>
    <property type="match status" value="1"/>
</dbReference>
<dbReference type="Proteomes" id="UP000006786">
    <property type="component" value="Unassembled WGS sequence"/>
</dbReference>
<dbReference type="PROSITE" id="PS50883">
    <property type="entry name" value="EAL"/>
    <property type="match status" value="1"/>
</dbReference>
<feature type="transmembrane region" description="Helical" evidence="2">
    <location>
        <begin position="140"/>
        <end position="159"/>
    </location>
</feature>
<keyword evidence="2" id="KW-0472">Membrane</keyword>
<dbReference type="OrthoDB" id="9814202at2"/>
<protein>
    <recommendedName>
        <fullName evidence="8">Diguanylate cyclase/phosphodiesterase</fullName>
    </recommendedName>
</protein>
<feature type="domain" description="PAS" evidence="3">
    <location>
        <begin position="203"/>
        <end position="283"/>
    </location>
</feature>
<dbReference type="CDD" id="cd01949">
    <property type="entry name" value="GGDEF"/>
    <property type="match status" value="1"/>
</dbReference>
<dbReference type="Pfam" id="PF00563">
    <property type="entry name" value="EAL"/>
    <property type="match status" value="1"/>
</dbReference>
<dbReference type="Gene3D" id="3.30.450.20">
    <property type="entry name" value="PAS domain"/>
    <property type="match status" value="1"/>
</dbReference>
<dbReference type="PANTHER" id="PTHR44757:SF2">
    <property type="entry name" value="BIOFILM ARCHITECTURE MAINTENANCE PROTEIN MBAA"/>
    <property type="match status" value="1"/>
</dbReference>
<dbReference type="InterPro" id="IPR043128">
    <property type="entry name" value="Rev_trsase/Diguanyl_cyclase"/>
</dbReference>
<dbReference type="CDD" id="cd01948">
    <property type="entry name" value="EAL"/>
    <property type="match status" value="1"/>
</dbReference>
<dbReference type="NCBIfam" id="TIGR00254">
    <property type="entry name" value="GGDEF"/>
    <property type="match status" value="1"/>
</dbReference>
<dbReference type="PROSITE" id="PS50887">
    <property type="entry name" value="GGDEF"/>
    <property type="match status" value="1"/>
</dbReference>
<dbReference type="Gene3D" id="3.30.70.270">
    <property type="match status" value="1"/>
</dbReference>